<evidence type="ECO:0000256" key="1">
    <source>
        <dbReference type="SAM" id="SignalP"/>
    </source>
</evidence>
<evidence type="ECO:0000313" key="3">
    <source>
        <dbReference type="Proteomes" id="UP000295509"/>
    </source>
</evidence>
<evidence type="ECO:0000313" key="2">
    <source>
        <dbReference type="EMBL" id="TDY50933.1"/>
    </source>
</evidence>
<accession>A0A4R8LTB4</accession>
<sequence length="200" mass="21414">MKRKWSYNVLAAAAAALAFGVTIALPSVAGPASEAGTAPIFSGKSVTRSNAMVLGVDPQRNSITLWQDNGEPVDVVVDPSLGKVKMLQMGDKVEITYSRALLLRANKPGQDAIRKRVDSDVTSRASPGSSMSMHRVAATAEVTNIDRDKRMLTLHGPTRTVTLQASSARMLDGLKVGDTLRVDYVEATAIHITRDGMPLR</sequence>
<dbReference type="AlphaFoldDB" id="A0A4R8LTB4"/>
<dbReference type="OrthoDB" id="9113660at2"/>
<proteinExistence type="predicted"/>
<evidence type="ECO:0008006" key="4">
    <source>
        <dbReference type="Google" id="ProtNLM"/>
    </source>
</evidence>
<dbReference type="EMBL" id="SORE01000008">
    <property type="protein sequence ID" value="TDY50933.1"/>
    <property type="molecule type" value="Genomic_DNA"/>
</dbReference>
<organism evidence="2 3">
    <name type="scientific">Paraburkholderia rhizosphaerae</name>
    <dbReference type="NCBI Taxonomy" id="480658"/>
    <lineage>
        <taxon>Bacteria</taxon>
        <taxon>Pseudomonadati</taxon>
        <taxon>Pseudomonadota</taxon>
        <taxon>Betaproteobacteria</taxon>
        <taxon>Burkholderiales</taxon>
        <taxon>Burkholderiaceae</taxon>
        <taxon>Paraburkholderia</taxon>
    </lineage>
</organism>
<name>A0A4R8LTB4_9BURK</name>
<feature type="chain" id="PRO_5020595444" description="Copper binding protein CusF" evidence="1">
    <location>
        <begin position="30"/>
        <end position="200"/>
    </location>
</feature>
<gene>
    <name evidence="2" type="ORF">BX592_108170</name>
</gene>
<comment type="caution">
    <text evidence="2">The sequence shown here is derived from an EMBL/GenBank/DDBJ whole genome shotgun (WGS) entry which is preliminary data.</text>
</comment>
<dbReference type="RefSeq" id="WP_134192163.1">
    <property type="nucleotide sequence ID" value="NZ_JBHLUW010000003.1"/>
</dbReference>
<keyword evidence="3" id="KW-1185">Reference proteome</keyword>
<feature type="signal peptide" evidence="1">
    <location>
        <begin position="1"/>
        <end position="29"/>
    </location>
</feature>
<keyword evidence="1" id="KW-0732">Signal</keyword>
<reference evidence="2 3" key="1">
    <citation type="submission" date="2019-03" db="EMBL/GenBank/DDBJ databases">
        <title>Genomic Encyclopedia of Type Strains, Phase III (KMG-III): the genomes of soil and plant-associated and newly described type strains.</title>
        <authorList>
            <person name="Whitman W."/>
        </authorList>
    </citation>
    <scope>NUCLEOTIDE SEQUENCE [LARGE SCALE GENOMIC DNA]</scope>
    <source>
        <strain evidence="2 3">LMG 29544</strain>
    </source>
</reference>
<protein>
    <recommendedName>
        <fullName evidence="4">Copper binding protein CusF</fullName>
    </recommendedName>
</protein>
<dbReference type="Proteomes" id="UP000295509">
    <property type="component" value="Unassembled WGS sequence"/>
</dbReference>